<dbReference type="PANTHER" id="PTHR45138:SF9">
    <property type="entry name" value="DIGUANYLATE CYCLASE DGCM-RELATED"/>
    <property type="match status" value="1"/>
</dbReference>
<proteinExistence type="predicted"/>
<dbReference type="OrthoDB" id="9812260at2"/>
<keyword evidence="3" id="KW-0472">Membrane</keyword>
<feature type="transmembrane region" description="Helical" evidence="3">
    <location>
        <begin position="150"/>
        <end position="172"/>
    </location>
</feature>
<dbReference type="GO" id="GO:0043709">
    <property type="term" value="P:cell adhesion involved in single-species biofilm formation"/>
    <property type="evidence" value="ECO:0007669"/>
    <property type="project" value="TreeGrafter"/>
</dbReference>
<dbReference type="InterPro" id="IPR029787">
    <property type="entry name" value="Nucleotide_cyclase"/>
</dbReference>
<evidence type="ECO:0000313" key="6">
    <source>
        <dbReference type="Proteomes" id="UP000265750"/>
    </source>
</evidence>
<dbReference type="CDD" id="cd01949">
    <property type="entry name" value="GGDEF"/>
    <property type="match status" value="1"/>
</dbReference>
<dbReference type="RefSeq" id="WP_119540447.1">
    <property type="nucleotide sequence ID" value="NZ_QYRN01000006.1"/>
</dbReference>
<dbReference type="SMART" id="SM00267">
    <property type="entry name" value="GGDEF"/>
    <property type="match status" value="1"/>
</dbReference>
<feature type="transmembrane region" description="Helical" evidence="3">
    <location>
        <begin position="178"/>
        <end position="205"/>
    </location>
</feature>
<dbReference type="FunFam" id="3.30.70.270:FF:000001">
    <property type="entry name" value="Diguanylate cyclase domain protein"/>
    <property type="match status" value="1"/>
</dbReference>
<dbReference type="PROSITE" id="PS50887">
    <property type="entry name" value="GGDEF"/>
    <property type="match status" value="1"/>
</dbReference>
<organism evidence="5 6">
    <name type="scientific">Aureimonas flava</name>
    <dbReference type="NCBI Taxonomy" id="2320271"/>
    <lineage>
        <taxon>Bacteria</taxon>
        <taxon>Pseudomonadati</taxon>
        <taxon>Pseudomonadota</taxon>
        <taxon>Alphaproteobacteria</taxon>
        <taxon>Hyphomicrobiales</taxon>
        <taxon>Aurantimonadaceae</taxon>
        <taxon>Aureimonas</taxon>
    </lineage>
</organism>
<reference evidence="6" key="1">
    <citation type="submission" date="2018-09" db="EMBL/GenBank/DDBJ databases">
        <authorList>
            <person name="Tuo L."/>
        </authorList>
    </citation>
    <scope>NUCLEOTIDE SEQUENCE [LARGE SCALE GENOMIC DNA]</scope>
    <source>
        <strain evidence="6">M2BS4Y-1</strain>
    </source>
</reference>
<evidence type="ECO:0000313" key="5">
    <source>
        <dbReference type="EMBL" id="RIY00136.1"/>
    </source>
</evidence>
<keyword evidence="3" id="KW-0812">Transmembrane</keyword>
<dbReference type="EMBL" id="QYRN01000006">
    <property type="protein sequence ID" value="RIY00136.1"/>
    <property type="molecule type" value="Genomic_DNA"/>
</dbReference>
<feature type="domain" description="GGDEF" evidence="4">
    <location>
        <begin position="246"/>
        <end position="376"/>
    </location>
</feature>
<dbReference type="InterPro" id="IPR043128">
    <property type="entry name" value="Rev_trsase/Diguanyl_cyclase"/>
</dbReference>
<gene>
    <name evidence="5" type="ORF">D3218_12650</name>
</gene>
<dbReference type="Proteomes" id="UP000265750">
    <property type="component" value="Unassembled WGS sequence"/>
</dbReference>
<keyword evidence="3" id="KW-1133">Transmembrane helix</keyword>
<feature type="transmembrane region" description="Helical" evidence="3">
    <location>
        <begin position="68"/>
        <end position="87"/>
    </location>
</feature>
<dbReference type="NCBIfam" id="TIGR00254">
    <property type="entry name" value="GGDEF"/>
    <property type="match status" value="1"/>
</dbReference>
<feature type="transmembrane region" description="Helical" evidence="3">
    <location>
        <begin position="6"/>
        <end position="24"/>
    </location>
</feature>
<dbReference type="EC" id="2.7.7.65" evidence="1"/>
<evidence type="ECO:0000259" key="4">
    <source>
        <dbReference type="PROSITE" id="PS50887"/>
    </source>
</evidence>
<comment type="caution">
    <text evidence="5">The sequence shown here is derived from an EMBL/GenBank/DDBJ whole genome shotgun (WGS) entry which is preliminary data.</text>
</comment>
<dbReference type="Pfam" id="PF00990">
    <property type="entry name" value="GGDEF"/>
    <property type="match status" value="1"/>
</dbReference>
<evidence type="ECO:0000256" key="3">
    <source>
        <dbReference type="SAM" id="Phobius"/>
    </source>
</evidence>
<accession>A0A3A1WIS5</accession>
<sequence>MQIDLFTIYVLCAAVLGVASAMAFGESLFNLRHQKVLRIWSLAYVALLAGSMLVVWRAELPPVLGAGLSNVLIFVGYGLMVAGISAIGGQPVRAPLGPIACGIVLWLWAGPDLPLPLWHAMAALVIACIQFAGVAALLSPSLASLRSRPIAIAIFVIHGMVYMGRVIAMPLLDPATDAFALQVLSVLTMGEGVLYAVAAPITLLAMVRDEGENRLIVAAQTDFLTGLANRRSFTQQAGERITPDGPAGVLLVFDLDHFKAVNDTFGHQTGDEILRLFAQVAESEMKPNAVIGRLGGEEFAAFVPFCDLREGERLADRLRCRFREAAGVSTQAVAVTVSVGVASSKDRDLEATMAAADRALYRAKRLGRNRVEPETLAA</sequence>
<dbReference type="GO" id="GO:0005886">
    <property type="term" value="C:plasma membrane"/>
    <property type="evidence" value="ECO:0007669"/>
    <property type="project" value="TreeGrafter"/>
</dbReference>
<dbReference type="GO" id="GO:1902201">
    <property type="term" value="P:negative regulation of bacterial-type flagellum-dependent cell motility"/>
    <property type="evidence" value="ECO:0007669"/>
    <property type="project" value="TreeGrafter"/>
</dbReference>
<feature type="transmembrane region" description="Helical" evidence="3">
    <location>
        <begin position="94"/>
        <end position="111"/>
    </location>
</feature>
<feature type="transmembrane region" description="Helical" evidence="3">
    <location>
        <begin position="36"/>
        <end position="56"/>
    </location>
</feature>
<comment type="catalytic activity">
    <reaction evidence="2">
        <text>2 GTP = 3',3'-c-di-GMP + 2 diphosphate</text>
        <dbReference type="Rhea" id="RHEA:24898"/>
        <dbReference type="ChEBI" id="CHEBI:33019"/>
        <dbReference type="ChEBI" id="CHEBI:37565"/>
        <dbReference type="ChEBI" id="CHEBI:58805"/>
        <dbReference type="EC" id="2.7.7.65"/>
    </reaction>
</comment>
<evidence type="ECO:0000256" key="1">
    <source>
        <dbReference type="ARBA" id="ARBA00012528"/>
    </source>
</evidence>
<dbReference type="InterPro" id="IPR050469">
    <property type="entry name" value="Diguanylate_Cyclase"/>
</dbReference>
<protein>
    <recommendedName>
        <fullName evidence="1">diguanylate cyclase</fullName>
        <ecNumber evidence="1">2.7.7.65</ecNumber>
    </recommendedName>
</protein>
<dbReference type="InterPro" id="IPR000160">
    <property type="entry name" value="GGDEF_dom"/>
</dbReference>
<dbReference type="GO" id="GO:0052621">
    <property type="term" value="F:diguanylate cyclase activity"/>
    <property type="evidence" value="ECO:0007669"/>
    <property type="project" value="UniProtKB-EC"/>
</dbReference>
<evidence type="ECO:0000256" key="2">
    <source>
        <dbReference type="ARBA" id="ARBA00034247"/>
    </source>
</evidence>
<dbReference type="SUPFAM" id="SSF55073">
    <property type="entry name" value="Nucleotide cyclase"/>
    <property type="match status" value="1"/>
</dbReference>
<name>A0A3A1WIS5_9HYPH</name>
<keyword evidence="6" id="KW-1185">Reference proteome</keyword>
<feature type="transmembrane region" description="Helical" evidence="3">
    <location>
        <begin position="117"/>
        <end position="138"/>
    </location>
</feature>
<dbReference type="PANTHER" id="PTHR45138">
    <property type="entry name" value="REGULATORY COMPONENTS OF SENSORY TRANSDUCTION SYSTEM"/>
    <property type="match status" value="1"/>
</dbReference>
<dbReference type="Gene3D" id="3.30.70.270">
    <property type="match status" value="1"/>
</dbReference>
<dbReference type="AlphaFoldDB" id="A0A3A1WIS5"/>